<accession>A0A2R5FWF5</accession>
<dbReference type="EMBL" id="BDUD01000001">
    <property type="protein sequence ID" value="GBG22399.1"/>
    <property type="molecule type" value="Genomic_DNA"/>
</dbReference>
<reference evidence="1 2" key="1">
    <citation type="submission" date="2017-06" db="EMBL/GenBank/DDBJ databases">
        <title>Genome sequencing of cyanobaciteial culture collection at National Institute for Environmental Studies (NIES).</title>
        <authorList>
            <person name="Hirose Y."/>
            <person name="Shimura Y."/>
            <person name="Fujisawa T."/>
            <person name="Nakamura Y."/>
            <person name="Kawachi M."/>
        </authorList>
    </citation>
    <scope>NUCLEOTIDE SEQUENCE [LARGE SCALE GENOMIC DNA]</scope>
    <source>
        <strain evidence="1 2">NIES-4072</strain>
    </source>
</reference>
<proteinExistence type="predicted"/>
<organism evidence="1 2">
    <name type="scientific">Nostoc commune NIES-4072</name>
    <dbReference type="NCBI Taxonomy" id="2005467"/>
    <lineage>
        <taxon>Bacteria</taxon>
        <taxon>Bacillati</taxon>
        <taxon>Cyanobacteriota</taxon>
        <taxon>Cyanophyceae</taxon>
        <taxon>Nostocales</taxon>
        <taxon>Nostocaceae</taxon>
        <taxon>Nostoc</taxon>
    </lineage>
</organism>
<name>A0A2R5FWF5_NOSCO</name>
<dbReference type="RefSeq" id="WP_181374185.1">
    <property type="nucleotide sequence ID" value="NZ_BDUD01000001.1"/>
</dbReference>
<dbReference type="Proteomes" id="UP000245124">
    <property type="component" value="Unassembled WGS sequence"/>
</dbReference>
<gene>
    <name evidence="1" type="ORF">NIES4072_61070</name>
</gene>
<protein>
    <submittedName>
        <fullName evidence="1">Uncharacterized protein</fullName>
    </submittedName>
</protein>
<comment type="caution">
    <text evidence="1">The sequence shown here is derived from an EMBL/GenBank/DDBJ whole genome shotgun (WGS) entry which is preliminary data.</text>
</comment>
<evidence type="ECO:0000313" key="1">
    <source>
        <dbReference type="EMBL" id="GBG22399.1"/>
    </source>
</evidence>
<sequence length="49" mass="5434">MATITIQDINARSFISEVDANELNEIHGGGPIRDFLHDVVDAVSDFFGW</sequence>
<dbReference type="AlphaFoldDB" id="A0A2R5FWF5"/>
<evidence type="ECO:0000313" key="2">
    <source>
        <dbReference type="Proteomes" id="UP000245124"/>
    </source>
</evidence>
<keyword evidence="2" id="KW-1185">Reference proteome</keyword>